<protein>
    <recommendedName>
        <fullName evidence="4">Conjugation system SOS inhibitor PsiB</fullName>
    </recommendedName>
</protein>
<accession>A0A518XJZ6</accession>
<evidence type="ECO:0000313" key="2">
    <source>
        <dbReference type="EMBL" id="QDY44436.1"/>
    </source>
</evidence>
<dbReference type="Gene3D" id="3.40.50.11880">
    <property type="entry name" value="Plasmid SOS inhibition protein"/>
    <property type="match status" value="1"/>
</dbReference>
<dbReference type="KEGG" id="pdis:D8B20_21195"/>
<feature type="region of interest" description="Disordered" evidence="1">
    <location>
        <begin position="1"/>
        <end position="21"/>
    </location>
</feature>
<gene>
    <name evidence="2" type="ORF">D8B20_21195</name>
</gene>
<evidence type="ECO:0000313" key="3">
    <source>
        <dbReference type="Proteomes" id="UP000319411"/>
    </source>
</evidence>
<keyword evidence="2" id="KW-0614">Plasmid</keyword>
<dbReference type="OrthoDB" id="6488194at2"/>
<sequence length="185" mass="20764">MKDPNMSATQSKGKKRHDKTSAYYGRRRAGYRCCSGSELTRDESVTLQRLQTFSSDDFEAYRARGEAFRRRLCGAVLHALPVSHAWRADCECRGEWGGVFPVHLRLTHQKNPHVTLDILSPGSESPFWHGLIWVNPDHTGLYVLNTEHFEPQAIGELLARVENMLADGFIPSEIVAVLGRRGGCA</sequence>
<feature type="compositionally biased region" description="Polar residues" evidence="1">
    <location>
        <begin position="1"/>
        <end position="11"/>
    </location>
</feature>
<geneLocation type="plasmid" evidence="2 3">
    <name>unnamed2</name>
</geneLocation>
<name>A0A518XJZ6_9GAMM</name>
<dbReference type="Proteomes" id="UP000319411">
    <property type="component" value="Plasmid unnamed2"/>
</dbReference>
<dbReference type="AlphaFoldDB" id="A0A518XJZ6"/>
<dbReference type="InterPro" id="IPR009385">
    <property type="entry name" value="Plasmid_inh_PsiB"/>
</dbReference>
<keyword evidence="3" id="KW-1185">Reference proteome</keyword>
<evidence type="ECO:0000256" key="1">
    <source>
        <dbReference type="SAM" id="MobiDB-lite"/>
    </source>
</evidence>
<evidence type="ECO:0008006" key="4">
    <source>
        <dbReference type="Google" id="ProtNLM"/>
    </source>
</evidence>
<organism evidence="2 3">
    <name type="scientific">Candidatus Pantoea soli</name>
    <dbReference type="NCBI Taxonomy" id="3098669"/>
    <lineage>
        <taxon>Bacteria</taxon>
        <taxon>Pseudomonadati</taxon>
        <taxon>Pseudomonadota</taxon>
        <taxon>Gammaproteobacteria</taxon>
        <taxon>Enterobacterales</taxon>
        <taxon>Erwiniaceae</taxon>
        <taxon>Pantoea</taxon>
    </lineage>
</organism>
<dbReference type="EMBL" id="CP032704">
    <property type="protein sequence ID" value="QDY44436.1"/>
    <property type="molecule type" value="Genomic_DNA"/>
</dbReference>
<proteinExistence type="predicted"/>
<reference evidence="2 3" key="1">
    <citation type="submission" date="2018-10" db="EMBL/GenBank/DDBJ databases">
        <title>Genome Sequencing of Pantoea dispersa DSM 32899.</title>
        <authorList>
            <person name="Nawrath M."/>
            <person name="Ottenheim C."/>
            <person name="Wilm A."/>
            <person name="Zimmermann W."/>
            <person name="Wu J.C."/>
        </authorList>
    </citation>
    <scope>NUCLEOTIDE SEQUENCE [LARGE SCALE GENOMIC DNA]</scope>
    <source>
        <strain evidence="2 3">DSM 32899</strain>
        <plasmid evidence="2 3">unnamed2</plasmid>
    </source>
</reference>
<dbReference type="Pfam" id="PF06290">
    <property type="entry name" value="PsiB"/>
    <property type="match status" value="1"/>
</dbReference>
<dbReference type="InterPro" id="IPR038131">
    <property type="entry name" value="PsiB-like_sf"/>
</dbReference>